<dbReference type="CDD" id="cd00033">
    <property type="entry name" value="CCP"/>
    <property type="match status" value="4"/>
</dbReference>
<dbReference type="Pfam" id="PF00084">
    <property type="entry name" value="Sushi"/>
    <property type="match status" value="6"/>
</dbReference>
<dbReference type="InterPro" id="IPR009030">
    <property type="entry name" value="Growth_fac_rcpt_cys_sf"/>
</dbReference>
<dbReference type="PROSITE" id="PS00022">
    <property type="entry name" value="EGF_1"/>
    <property type="match status" value="4"/>
</dbReference>
<dbReference type="InterPro" id="IPR000152">
    <property type="entry name" value="EGF-type_Asp/Asn_hydroxyl_site"/>
</dbReference>
<dbReference type="PROSITE" id="PS50825">
    <property type="entry name" value="HYR"/>
    <property type="match status" value="4"/>
</dbReference>
<evidence type="ECO:0000256" key="5">
    <source>
        <dbReference type="SAM" id="Phobius"/>
    </source>
</evidence>
<dbReference type="InterPro" id="IPR013320">
    <property type="entry name" value="ConA-like_dom_sf"/>
</dbReference>
<feature type="domain" description="EGF-like" evidence="7">
    <location>
        <begin position="2590"/>
        <end position="2626"/>
    </location>
</feature>
<feature type="chain" id="PRO_5034957086" evidence="6">
    <location>
        <begin position="20"/>
        <end position="3081"/>
    </location>
</feature>
<dbReference type="PROSITE" id="PS50092">
    <property type="entry name" value="TSP1"/>
    <property type="match status" value="2"/>
</dbReference>
<feature type="disulfide bond" evidence="3">
    <location>
        <begin position="1062"/>
        <end position="1071"/>
    </location>
</feature>
<dbReference type="InterPro" id="IPR043555">
    <property type="entry name" value="SRPX-like"/>
</dbReference>
<dbReference type="OrthoDB" id="6136178at2759"/>
<feature type="domain" description="HYR" evidence="8">
    <location>
        <begin position="90"/>
        <end position="176"/>
    </location>
</feature>
<gene>
    <name evidence="11" type="primary">LOC111113538</name>
</gene>
<evidence type="ECO:0000256" key="6">
    <source>
        <dbReference type="SAM" id="SignalP"/>
    </source>
</evidence>
<evidence type="ECO:0000259" key="9">
    <source>
        <dbReference type="PROSITE" id="PS50923"/>
    </source>
</evidence>
<keyword evidence="5" id="KW-1133">Transmembrane helix</keyword>
<feature type="disulfide bond" evidence="3">
    <location>
        <begin position="1003"/>
        <end position="1013"/>
    </location>
</feature>
<dbReference type="Gene3D" id="2.60.120.200">
    <property type="match status" value="2"/>
</dbReference>
<feature type="domain" description="EGF-like" evidence="7">
    <location>
        <begin position="999"/>
        <end position="1034"/>
    </location>
</feature>
<proteinExistence type="predicted"/>
<keyword evidence="3" id="KW-0245">EGF-like domain</keyword>
<feature type="domain" description="Sushi" evidence="9">
    <location>
        <begin position="246"/>
        <end position="307"/>
    </location>
</feature>
<dbReference type="InterPro" id="IPR000436">
    <property type="entry name" value="Sushi_SCR_CCP_dom"/>
</dbReference>
<dbReference type="SUPFAM" id="SSF57535">
    <property type="entry name" value="Complement control module/SCR domain"/>
    <property type="match status" value="6"/>
</dbReference>
<dbReference type="KEGG" id="cvn:111113538"/>
<dbReference type="SUPFAM" id="SSF49899">
    <property type="entry name" value="Concanavalin A-like lectins/glucanases"/>
    <property type="match status" value="2"/>
</dbReference>
<organism evidence="10 11">
    <name type="scientific">Crassostrea virginica</name>
    <name type="common">Eastern oyster</name>
    <dbReference type="NCBI Taxonomy" id="6565"/>
    <lineage>
        <taxon>Eukaryota</taxon>
        <taxon>Metazoa</taxon>
        <taxon>Spiralia</taxon>
        <taxon>Lophotrochozoa</taxon>
        <taxon>Mollusca</taxon>
        <taxon>Bivalvia</taxon>
        <taxon>Autobranchia</taxon>
        <taxon>Pteriomorphia</taxon>
        <taxon>Ostreida</taxon>
        <taxon>Ostreoidea</taxon>
        <taxon>Ostreidae</taxon>
        <taxon>Crassostrea</taxon>
    </lineage>
</organism>
<dbReference type="Pfam" id="PF02494">
    <property type="entry name" value="HYR"/>
    <property type="match status" value="4"/>
</dbReference>
<dbReference type="PROSITE" id="PS01186">
    <property type="entry name" value="EGF_2"/>
    <property type="match status" value="4"/>
</dbReference>
<feature type="domain" description="EGF-like" evidence="7">
    <location>
        <begin position="1036"/>
        <end position="1072"/>
    </location>
</feature>
<feature type="domain" description="EGF-like" evidence="7">
    <location>
        <begin position="2553"/>
        <end position="2588"/>
    </location>
</feature>
<dbReference type="PROSITE" id="PS50923">
    <property type="entry name" value="SUSHI"/>
    <property type="match status" value="7"/>
</dbReference>
<feature type="transmembrane region" description="Helical" evidence="5">
    <location>
        <begin position="1435"/>
        <end position="1460"/>
    </location>
</feature>
<evidence type="ECO:0000259" key="8">
    <source>
        <dbReference type="PROSITE" id="PS50825"/>
    </source>
</evidence>
<reference evidence="11" key="1">
    <citation type="submission" date="2025-08" db="UniProtKB">
        <authorList>
            <consortium name="RefSeq"/>
        </authorList>
    </citation>
    <scope>IDENTIFICATION</scope>
    <source>
        <tissue evidence="11">Whole sample</tissue>
    </source>
</reference>
<feature type="domain" description="Sushi" evidence="9">
    <location>
        <begin position="177"/>
        <end position="245"/>
    </location>
</feature>
<dbReference type="Gene3D" id="2.20.100.10">
    <property type="entry name" value="Thrombospondin type-1 (TSP1) repeat"/>
    <property type="match status" value="2"/>
</dbReference>
<keyword evidence="1" id="KW-0677">Repeat</keyword>
<dbReference type="Proteomes" id="UP000694844">
    <property type="component" value="Chromosome 9"/>
</dbReference>
<dbReference type="Pfam" id="PF13385">
    <property type="entry name" value="Laminin_G_3"/>
    <property type="match status" value="2"/>
</dbReference>
<dbReference type="Gene3D" id="2.10.50.10">
    <property type="entry name" value="Tumor Necrosis Factor Receptor, subunit A, domain 2"/>
    <property type="match status" value="4"/>
</dbReference>
<keyword evidence="10" id="KW-1185">Reference proteome</keyword>
<dbReference type="PANTHER" id="PTHR46343:SF2">
    <property type="entry name" value="SUSHI_VON WILLEBRAND FACTOR TYPE A_EGF_PENTRAXIN DOMAIN-CONTAINING 1"/>
    <property type="match status" value="1"/>
</dbReference>
<feature type="domain" description="Sushi" evidence="9">
    <location>
        <begin position="392"/>
        <end position="460"/>
    </location>
</feature>
<evidence type="ECO:0000256" key="1">
    <source>
        <dbReference type="ARBA" id="ARBA00022737"/>
    </source>
</evidence>
<dbReference type="SMART" id="SM00179">
    <property type="entry name" value="EGF_CA"/>
    <property type="match status" value="4"/>
</dbReference>
<dbReference type="InterPro" id="IPR001881">
    <property type="entry name" value="EGF-like_Ca-bd_dom"/>
</dbReference>
<feature type="domain" description="HYR" evidence="8">
    <location>
        <begin position="1644"/>
        <end position="1730"/>
    </location>
</feature>
<feature type="disulfide bond" evidence="3">
    <location>
        <begin position="1024"/>
        <end position="1033"/>
    </location>
</feature>
<evidence type="ECO:0000313" key="10">
    <source>
        <dbReference type="Proteomes" id="UP000694844"/>
    </source>
</evidence>
<comment type="caution">
    <text evidence="3">Lacks conserved residue(s) required for the propagation of feature annotation.</text>
</comment>
<dbReference type="CDD" id="cd00054">
    <property type="entry name" value="EGF_CA"/>
    <property type="match status" value="4"/>
</dbReference>
<feature type="domain" description="HYR" evidence="8">
    <location>
        <begin position="306"/>
        <end position="391"/>
    </location>
</feature>
<dbReference type="Pfam" id="PF00090">
    <property type="entry name" value="TSP_1"/>
    <property type="match status" value="2"/>
</dbReference>
<dbReference type="RefSeq" id="XP_022307537.1">
    <property type="nucleotide sequence ID" value="XM_022451829.1"/>
</dbReference>
<dbReference type="SMART" id="SM01411">
    <property type="entry name" value="Ephrin_rec_like"/>
    <property type="match status" value="6"/>
</dbReference>
<dbReference type="InterPro" id="IPR003410">
    <property type="entry name" value="HYR_dom"/>
</dbReference>
<accession>A0A8B8BVY7</accession>
<feature type="disulfide bond" evidence="3">
    <location>
        <begin position="2616"/>
        <end position="2625"/>
    </location>
</feature>
<dbReference type="Gene3D" id="2.10.70.10">
    <property type="entry name" value="Complement Module, domain 1"/>
    <property type="match status" value="6"/>
</dbReference>
<dbReference type="SUPFAM" id="SSF82895">
    <property type="entry name" value="TSP-1 type 1 repeat"/>
    <property type="match status" value="2"/>
</dbReference>
<feature type="disulfide bond" evidence="3">
    <location>
        <begin position="2578"/>
        <end position="2587"/>
    </location>
</feature>
<evidence type="ECO:0000256" key="4">
    <source>
        <dbReference type="PROSITE-ProRule" id="PRU00302"/>
    </source>
</evidence>
<keyword evidence="5" id="KW-0472">Membrane</keyword>
<dbReference type="PANTHER" id="PTHR46343">
    <property type="entry name" value="HYR DOMAIN-CONTAINING PROTEIN"/>
    <property type="match status" value="1"/>
</dbReference>
<feature type="domain" description="Sushi" evidence="9">
    <location>
        <begin position="2684"/>
        <end position="2751"/>
    </location>
</feature>
<feature type="domain" description="Sushi" evidence="9">
    <location>
        <begin position="1731"/>
        <end position="1799"/>
    </location>
</feature>
<dbReference type="SUPFAM" id="SSF57196">
    <property type="entry name" value="EGF/Laminin"/>
    <property type="match status" value="4"/>
</dbReference>
<feature type="domain" description="HYR" evidence="8">
    <location>
        <begin position="1860"/>
        <end position="1945"/>
    </location>
</feature>
<dbReference type="PROSITE" id="PS00010">
    <property type="entry name" value="ASX_HYDROXYL"/>
    <property type="match status" value="4"/>
</dbReference>
<feature type="domain" description="Sushi" evidence="9">
    <location>
        <begin position="1946"/>
        <end position="2014"/>
    </location>
</feature>
<feature type="transmembrane region" description="Helical" evidence="5">
    <location>
        <begin position="1564"/>
        <end position="1580"/>
    </location>
</feature>
<name>A0A8B8BVY7_CRAVI</name>
<keyword evidence="6" id="KW-0732">Signal</keyword>
<dbReference type="InterPro" id="IPR000742">
    <property type="entry name" value="EGF"/>
</dbReference>
<dbReference type="Gene3D" id="2.10.25.10">
    <property type="entry name" value="Laminin"/>
    <property type="match status" value="4"/>
</dbReference>
<evidence type="ECO:0000256" key="3">
    <source>
        <dbReference type="PROSITE-ProRule" id="PRU00076"/>
    </source>
</evidence>
<feature type="transmembrane region" description="Helical" evidence="5">
    <location>
        <begin position="1527"/>
        <end position="1544"/>
    </location>
</feature>
<dbReference type="InterPro" id="IPR035976">
    <property type="entry name" value="Sushi/SCR/CCP_sf"/>
</dbReference>
<keyword evidence="5" id="KW-0812">Transmembrane</keyword>
<dbReference type="InterPro" id="IPR000884">
    <property type="entry name" value="TSP1_rpt"/>
</dbReference>
<dbReference type="Pfam" id="PF07699">
    <property type="entry name" value="Ephrin_rec_like"/>
    <property type="match status" value="6"/>
</dbReference>
<dbReference type="SUPFAM" id="SSF57184">
    <property type="entry name" value="Growth factor receptor domain"/>
    <property type="match status" value="3"/>
</dbReference>
<feature type="transmembrane region" description="Helical" evidence="5">
    <location>
        <begin position="2990"/>
        <end position="3015"/>
    </location>
</feature>
<feature type="disulfide bond" evidence="3">
    <location>
        <begin position="2557"/>
        <end position="2567"/>
    </location>
</feature>
<feature type="domain" description="Sushi" evidence="9">
    <location>
        <begin position="1800"/>
        <end position="1861"/>
    </location>
</feature>
<dbReference type="Pfam" id="PF00008">
    <property type="entry name" value="EGF"/>
    <property type="match status" value="2"/>
</dbReference>
<dbReference type="InterPro" id="IPR036383">
    <property type="entry name" value="TSP1_rpt_sf"/>
</dbReference>
<dbReference type="GO" id="GO:0005509">
    <property type="term" value="F:calcium ion binding"/>
    <property type="evidence" value="ECO:0007669"/>
    <property type="project" value="InterPro"/>
</dbReference>
<dbReference type="GeneID" id="111113538"/>
<dbReference type="FunFam" id="2.20.100.10:FF:000001">
    <property type="entry name" value="semaphorin-5A isoform X1"/>
    <property type="match status" value="2"/>
</dbReference>
<dbReference type="SMART" id="SM00181">
    <property type="entry name" value="EGF"/>
    <property type="match status" value="4"/>
</dbReference>
<evidence type="ECO:0000313" key="11">
    <source>
        <dbReference type="RefSeq" id="XP_022307537.1"/>
    </source>
</evidence>
<sequence>MKIVKLFFICVLSSLVVNSTQYQSQETKRNNDSVALAKVSDSDSLSDVHHHVSKRFAPFVLFGASLAIGAISALFTCIFICTGQHPVIHNPNQPPTFTSCNGPGNEEYFADWGTHSTVVTWNTPTANDPEEGQLQVQVEGGTPGMTFERGFHRIIYTAADSTGATANCQFTFRISVITCDPIKWPANGKVYCNDTEHIYGSNCTVECAEGYEINSLSTSYPYQIMCNKSSSNQGEWHKEVPQCKVISCPLNATELVVENGSPDCNNNEFKSSCMTQCDSGYGLSSGIKYSTCQQNKTWSLHLPNCEDNQPPEIRNCPQTVTVYTDKLSQTAVVNWTQPTATDNSDEVTVYQTKGGSPGSSFPVGQTEVRYQASDANNNTSPECTFFINVEEIRCDPPFFTDKYINYDCPDGYAYGSACKIKCMGSFPLIGNDTITCERNDSGFPPHGQWNIGEFQPYCLKNPCDQLPAPENGAMVCDEWLFGLQCQMQCSDNFDIPLGAVGSDGAQFTGLFTCSESKGEYRPSNTVPGCTQLRNPLMTTALGELFYYTGDCNDPSVLMEIKENFIQHMQYLQSIGWDGVCPSEIDCNVNNTQVTCGAISVKKRDVKTVLEQLRSKRSTHEIRVEVTLATSWYEFNSSANSVLYFLQDVQKKMFNAMTSLATTGNLTVRGLNPDPNSSNIRYRDPVCSIGYAYRPSTITCVPCSAGTYLDPMKSSCTDCPVGTYKEIPENVDCAPCPSGKSTENTGSRNITSCLKKCSPGEFSKTGLEPCKLCSKSSYQIDKMSTACLQCPFGKTTRFPGAMNQHNCSHFDIRFSEANQNIEFDPPTSNQSILAVSVWIFVPNTLANFSIFNSESSNSSIHIYCLDTLNIRINSQLLTTGVVVPRNTWFHVTVQIDSDNQTVKVYVNGSKVYSDSINNSVFNSSLISETSAMSIMLNEASSEGYLVSGYHVDFSSLSDSEVADLASTCHVFQQNAHVSMNTFINMARIQDTFISPSICDSINQCQPNPCNGHPCVDMAYAYKCQCKDGYTGEMCQNPPDYCRDNPCENNGTCSNLGRKFICSCPTGYKGNQCQVQIVNGEWSPWTSFSECSASCAGGIKTRSRQCNSPAPDPDGRPCDANGANETVVCITEDCPTCPPLRKGFANLANCTKNSDGHEVCAITCRAGYIFTAQNQPLPAYVCGPNTSFTWNGRPPSCGRANSPRSISVVSSVQYIPEIPCIEAATASSILKSNLESSLSCAVNGSCSIDVTTTGCSGLGRRRRSTSTSQITLTQTFISGDNLNLEDFQDSQNASKPLTDLVEGISSLEISAQQINSTHSILQFEVNGVLYTSTAVSTDSVVQCPTGQGRSGVLCGECPLGTFSDSGTCNMCSIGTYQDESGQSSCKSCSISFTTKYKGSQNITDCIEQSSTTRQVVTTPLADSNFFPPKRTEDENNVWLIVTVVIAILVFTVAVAVTSICIIKQLKRSRFRRLDPKNSKRQASWASLSMVKPALSSAKVNNTRSDEVKKSCISPGSRIIKDFRLKSKDLICLIIHCEVIGVVAYIGDIHIGRQNVIKLFAMKTTKLLLSCLLISLVVYSTQYQTRAQETKRNNESLALAQISGGHHHISKRFVPLPILVGAAAGVALILIGGGVACIILCGGQPAMPNQSPTFASCNGPGNEEYFADWGTHSTVVTWNTPTANDPEEGQLQVEVEGGTPGMRFERGFHRIVYTAADSTGATVVCQFTFKVSVITCGPIKWPANGHVYCNDTEHIYGSNCTAECAEGYEMDSLSSSEPYQIMCNKSSSNQGEWHKEVPQCKVITCPLNATELDVENGSPDCRNNEYKSSCMTRCDSGYGLSSGIKYSTCQQNKTWSSHLPNCEDNHPPEIRNCPQTVTAYTDKLSQTAVVNWTQPTATDNSGEVTVYQTKGGPPGSSFPVGQTEVRYQASDANNNTSPECTFFINVEEIRCDPPFFTDKYINYDCPDGYTYGSTCQIKCMGSFPLIGNDTITCERNDSGFPPRGQWNIGEFQPYCLKNPCDQLPAPENGAMLCDTWSYGLQCQMQCSDNYDIPLGTVGSDGGPFTGLFTCSESKGEYWPSNTVPGCTQLRRPLMTTALGELFYYTGDCNDPSVLMEIKENFIQQMQYLQSRGWDGVCPSEIDCNVNNTLVTCGAISGKKRDVNSVLGQLRSKRSTHEIRVEVTLATTWYQFNSSALSTFTFLEEVQRKMFSVMTSLATNGNLTVRGLNPDANSFSLGYSFPDCPTGHALRHSTLTCVPCSAGTFLDPMKSSCTDCPVGTYKEIPENVDCTRCPSGKSTETTGSRNITSCLRKCSPGEFSKTGLEPCKLCSKSSYQTDEMSTSCLQCPFGKTTTFLGATNQQNCSNFDKRFSEANQNIEFDPPTSNQSKLAVSVWLFVPNTLANFSIFNSESSNSRINIYFLDTLDIRINSQLLTTSVVVPRNTWFHVTIQIDSDNQTVKVYVNGSKVYSDSINNSVFNSSLISETSAMSIMLNEASSEGYLISGYHVDFSSLSDSEVADLASTCHVFQQNAHVSMDTFINMARIQDTFISPSICDSINQCQPNPCNGHPCVDMVNAYNCQCQDGYTGEMCQNPPDYCRDNPCENNGTCSNLGRKFICSCPTGYKGNQCQVQIVNGEWSPWTSFSECSASCAGGIKTRSRQCNSPAPDPDGRPCDANGANETIVCNTEDCPTCPQLRKGFANLANCTKNSDGHEVCAITCRPGYIFTAQNQPLPAYVCGPNTSFTWNGRPPSCGRANSPRSISVVSSVQYFPEIPCIEASTASSILKSNLGSSLSCAVNGSCSIDVTTTGCSGLGRRRRSTSTSQITLTQTFISGDNLNLEDFQDSQNASKPLTDLVEGISSLELSAQQINSTHSILQFEINGVLYTSTAVSTDSVVQCPTGQGRSGVLCVDCPLGTFSDSGTCNMCSIGTYQDESGQSSCKPCSIGFTTKYKGSQNITDCIAIASSTTQEVTTQLADSNFLSKKDEAEDENNVWFIVIVVLAILAIIGAVTVASICLCKQLKRSRFRRLDPTNTIRQASWASLSMIKPALSSAEVTNTRPDKVKKSCITPGSWIIKDFRLKSKV</sequence>
<dbReference type="InterPro" id="IPR011641">
    <property type="entry name" value="Tyr-kin_ephrin_A/B_rcpt-like"/>
</dbReference>
<dbReference type="PROSITE" id="PS50026">
    <property type="entry name" value="EGF_3"/>
    <property type="match status" value="4"/>
</dbReference>
<evidence type="ECO:0000256" key="2">
    <source>
        <dbReference type="ARBA" id="ARBA00023157"/>
    </source>
</evidence>
<feature type="signal peptide" evidence="6">
    <location>
        <begin position="1"/>
        <end position="19"/>
    </location>
</feature>
<protein>
    <submittedName>
        <fullName evidence="11">Uncharacterized protein LOC111113538</fullName>
    </submittedName>
</protein>
<feature type="transmembrane region" description="Helical" evidence="5">
    <location>
        <begin position="1615"/>
        <end position="1644"/>
    </location>
</feature>
<keyword evidence="2 3" id="KW-1015">Disulfide bond</keyword>
<evidence type="ECO:0000259" key="7">
    <source>
        <dbReference type="PROSITE" id="PS50026"/>
    </source>
</evidence>
<dbReference type="SMART" id="SM00032">
    <property type="entry name" value="CCP"/>
    <property type="match status" value="10"/>
</dbReference>
<dbReference type="SMART" id="SM00209">
    <property type="entry name" value="TSP1"/>
    <property type="match status" value="2"/>
</dbReference>
<keyword evidence="4" id="KW-0768">Sushi</keyword>